<dbReference type="AlphaFoldDB" id="T0I7N2"/>
<reference evidence="1 2" key="1">
    <citation type="journal article" date="2013" name="Genome Announc.">
        <title>Draft Genome Sequence of a Hexachlorocyclohexane-Degrading Bacterium, Sphingobium baderi Strain LL03T.</title>
        <authorList>
            <person name="Kaur J."/>
            <person name="Verma H."/>
            <person name="Tripathi C."/>
            <person name="Khurana J.P."/>
            <person name="Lal R."/>
        </authorList>
    </citation>
    <scope>NUCLEOTIDE SEQUENCE [LARGE SCALE GENOMIC DNA]</scope>
    <source>
        <strain evidence="1 2">LL03</strain>
    </source>
</reference>
<gene>
    <name evidence="1" type="ORF">L485_02680</name>
</gene>
<evidence type="ECO:0000313" key="1">
    <source>
        <dbReference type="EMBL" id="EQB05644.1"/>
    </source>
</evidence>
<name>T0I7N2_9SPHN</name>
<comment type="caution">
    <text evidence="1">The sequence shown here is derived from an EMBL/GenBank/DDBJ whole genome shotgun (WGS) entry which is preliminary data.</text>
</comment>
<accession>T0I7N2</accession>
<protein>
    <submittedName>
        <fullName evidence="1">Uncharacterized protein</fullName>
    </submittedName>
</protein>
<dbReference type="Proteomes" id="UP000015524">
    <property type="component" value="Unassembled WGS sequence"/>
</dbReference>
<organism evidence="1 2">
    <name type="scientific">Sphingobium baderi LL03</name>
    <dbReference type="NCBI Taxonomy" id="1114964"/>
    <lineage>
        <taxon>Bacteria</taxon>
        <taxon>Pseudomonadati</taxon>
        <taxon>Pseudomonadota</taxon>
        <taxon>Alphaproteobacteria</taxon>
        <taxon>Sphingomonadales</taxon>
        <taxon>Sphingomonadaceae</taxon>
        <taxon>Sphingobium</taxon>
    </lineage>
</organism>
<keyword evidence="2" id="KW-1185">Reference proteome</keyword>
<sequence>MNITGSDADYPDSAAGKLCIAPLAAEFARNGLSEK</sequence>
<proteinExistence type="predicted"/>
<evidence type="ECO:0000313" key="2">
    <source>
        <dbReference type="Proteomes" id="UP000015524"/>
    </source>
</evidence>
<dbReference type="EMBL" id="ATIB01000024">
    <property type="protein sequence ID" value="EQB05644.1"/>
    <property type="molecule type" value="Genomic_DNA"/>
</dbReference>